<proteinExistence type="predicted"/>
<dbReference type="EMBL" id="CAJVPW010000696">
    <property type="protein sequence ID" value="CAG8462903.1"/>
    <property type="molecule type" value="Genomic_DNA"/>
</dbReference>
<organism evidence="1 2">
    <name type="scientific">Cetraspora pellucida</name>
    <dbReference type="NCBI Taxonomy" id="1433469"/>
    <lineage>
        <taxon>Eukaryota</taxon>
        <taxon>Fungi</taxon>
        <taxon>Fungi incertae sedis</taxon>
        <taxon>Mucoromycota</taxon>
        <taxon>Glomeromycotina</taxon>
        <taxon>Glomeromycetes</taxon>
        <taxon>Diversisporales</taxon>
        <taxon>Gigasporaceae</taxon>
        <taxon>Cetraspora</taxon>
    </lineage>
</organism>
<protein>
    <submittedName>
        <fullName evidence="1">16293_t:CDS:1</fullName>
    </submittedName>
</protein>
<keyword evidence="2" id="KW-1185">Reference proteome</keyword>
<name>A0ACA9KAJ4_9GLOM</name>
<evidence type="ECO:0000313" key="2">
    <source>
        <dbReference type="Proteomes" id="UP000789366"/>
    </source>
</evidence>
<dbReference type="Proteomes" id="UP000789366">
    <property type="component" value="Unassembled WGS sequence"/>
</dbReference>
<comment type="caution">
    <text evidence="1">The sequence shown here is derived from an EMBL/GenBank/DDBJ whole genome shotgun (WGS) entry which is preliminary data.</text>
</comment>
<sequence length="141" mass="16780">MTKLNYLINLSEKLDFTESSQFLSYNNILKIEENCKENVKDNLLYNIHNLEELVTLKFYDSEKDNYINFSVIIELEREPNEEEINRKDELTADIKMYKKLVKLVKDNVENNKFYDVYKIIKQLLISETAICIEVLNAKSQQ</sequence>
<gene>
    <name evidence="1" type="ORF">SPELUC_LOCUS1341</name>
</gene>
<evidence type="ECO:0000313" key="1">
    <source>
        <dbReference type="EMBL" id="CAG8462903.1"/>
    </source>
</evidence>
<accession>A0ACA9KAJ4</accession>
<reference evidence="1" key="1">
    <citation type="submission" date="2021-06" db="EMBL/GenBank/DDBJ databases">
        <authorList>
            <person name="Kallberg Y."/>
            <person name="Tangrot J."/>
            <person name="Rosling A."/>
        </authorList>
    </citation>
    <scope>NUCLEOTIDE SEQUENCE</scope>
    <source>
        <strain evidence="1">28 12/20/2015</strain>
    </source>
</reference>